<dbReference type="EMBL" id="ML119129">
    <property type="protein sequence ID" value="RPB12298.1"/>
    <property type="molecule type" value="Genomic_DNA"/>
</dbReference>
<dbReference type="OrthoDB" id="10313485at2759"/>
<protein>
    <submittedName>
        <fullName evidence="1">Uncharacterized protein</fullName>
    </submittedName>
</protein>
<proteinExistence type="predicted"/>
<evidence type="ECO:0000313" key="1">
    <source>
        <dbReference type="EMBL" id="RPB12298.1"/>
    </source>
</evidence>
<reference evidence="1 2" key="1">
    <citation type="journal article" date="2018" name="Nat. Ecol. Evol.">
        <title>Pezizomycetes genomes reveal the molecular basis of ectomycorrhizal truffle lifestyle.</title>
        <authorList>
            <person name="Murat C."/>
            <person name="Payen T."/>
            <person name="Noel B."/>
            <person name="Kuo A."/>
            <person name="Morin E."/>
            <person name="Chen J."/>
            <person name="Kohler A."/>
            <person name="Krizsan K."/>
            <person name="Balestrini R."/>
            <person name="Da Silva C."/>
            <person name="Montanini B."/>
            <person name="Hainaut M."/>
            <person name="Levati E."/>
            <person name="Barry K.W."/>
            <person name="Belfiori B."/>
            <person name="Cichocki N."/>
            <person name="Clum A."/>
            <person name="Dockter R.B."/>
            <person name="Fauchery L."/>
            <person name="Guy J."/>
            <person name="Iotti M."/>
            <person name="Le Tacon F."/>
            <person name="Lindquist E.A."/>
            <person name="Lipzen A."/>
            <person name="Malagnac F."/>
            <person name="Mello A."/>
            <person name="Molinier V."/>
            <person name="Miyauchi S."/>
            <person name="Poulain J."/>
            <person name="Riccioni C."/>
            <person name="Rubini A."/>
            <person name="Sitrit Y."/>
            <person name="Splivallo R."/>
            <person name="Traeger S."/>
            <person name="Wang M."/>
            <person name="Zifcakova L."/>
            <person name="Wipf D."/>
            <person name="Zambonelli A."/>
            <person name="Paolocci F."/>
            <person name="Nowrousian M."/>
            <person name="Ottonello S."/>
            <person name="Baldrian P."/>
            <person name="Spatafora J.W."/>
            <person name="Henrissat B."/>
            <person name="Nagy L.G."/>
            <person name="Aury J.M."/>
            <person name="Wincker P."/>
            <person name="Grigoriev I.V."/>
            <person name="Bonfante P."/>
            <person name="Martin F.M."/>
        </authorList>
    </citation>
    <scope>NUCLEOTIDE SEQUENCE [LARGE SCALE GENOMIC DNA]</scope>
    <source>
        <strain evidence="1 2">CCBAS932</strain>
    </source>
</reference>
<accession>A0A3N4KS16</accession>
<dbReference type="Proteomes" id="UP000277580">
    <property type="component" value="Unassembled WGS sequence"/>
</dbReference>
<name>A0A3N4KS16_9PEZI</name>
<keyword evidence="2" id="KW-1185">Reference proteome</keyword>
<organism evidence="1 2">
    <name type="scientific">Morchella conica CCBAS932</name>
    <dbReference type="NCBI Taxonomy" id="1392247"/>
    <lineage>
        <taxon>Eukaryota</taxon>
        <taxon>Fungi</taxon>
        <taxon>Dikarya</taxon>
        <taxon>Ascomycota</taxon>
        <taxon>Pezizomycotina</taxon>
        <taxon>Pezizomycetes</taxon>
        <taxon>Pezizales</taxon>
        <taxon>Morchellaceae</taxon>
        <taxon>Morchella</taxon>
    </lineage>
</organism>
<sequence>MVYLTTSPATLTSYAHSCRAYLNTHRSGVVHIINELSAVCTELEKLAAEIDQHSLRLSYGNCSPSILMSSFGLGVVDKLPAIDVKVTKAVNMVSRGAHGSMNVTGAVKECFELLKARAREYESALAAALTRNPNQAWGYEAKAKFLPKR</sequence>
<gene>
    <name evidence="1" type="ORF">P167DRAFT_574330</name>
</gene>
<dbReference type="AlphaFoldDB" id="A0A3N4KS16"/>
<evidence type="ECO:0000313" key="2">
    <source>
        <dbReference type="Proteomes" id="UP000277580"/>
    </source>
</evidence>
<dbReference type="InParanoid" id="A0A3N4KS16"/>